<dbReference type="EMBL" id="QDDL01000002">
    <property type="protein sequence ID" value="PVZ70521.1"/>
    <property type="molecule type" value="Genomic_DNA"/>
</dbReference>
<dbReference type="RefSeq" id="WP_116686593.1">
    <property type="nucleotide sequence ID" value="NZ_CAWNYD010000002.1"/>
</dbReference>
<comment type="caution">
    <text evidence="1">The sequence shown here is derived from an EMBL/GenBank/DDBJ whole genome shotgun (WGS) entry which is preliminary data.</text>
</comment>
<dbReference type="Proteomes" id="UP000244906">
    <property type="component" value="Unassembled WGS sequence"/>
</dbReference>
<organism evidence="1 2">
    <name type="scientific">Pelagibaculum spongiae</name>
    <dbReference type="NCBI Taxonomy" id="2080658"/>
    <lineage>
        <taxon>Bacteria</taxon>
        <taxon>Pseudomonadati</taxon>
        <taxon>Pseudomonadota</taxon>
        <taxon>Gammaproteobacteria</taxon>
        <taxon>Oceanospirillales</taxon>
        <taxon>Pelagibaculum</taxon>
    </lineage>
</organism>
<proteinExistence type="predicted"/>
<name>A0A2V1H2B2_9GAMM</name>
<dbReference type="OrthoDB" id="9152014at2"/>
<protein>
    <submittedName>
        <fullName evidence="1">Uncharacterized protein</fullName>
    </submittedName>
</protein>
<gene>
    <name evidence="1" type="ORF">DC094_08035</name>
</gene>
<evidence type="ECO:0000313" key="1">
    <source>
        <dbReference type="EMBL" id="PVZ70521.1"/>
    </source>
</evidence>
<accession>A0A2V1H2B2</accession>
<reference evidence="1 2" key="1">
    <citation type="submission" date="2018-04" db="EMBL/GenBank/DDBJ databases">
        <title>Thalassorhabdus spongiae gen. nov., sp. nov., isolated from a marine sponge in South-West Iceland.</title>
        <authorList>
            <person name="Knobloch S."/>
            <person name="Daussin A."/>
            <person name="Johannsson R."/>
            <person name="Marteinsson V.T."/>
        </authorList>
    </citation>
    <scope>NUCLEOTIDE SEQUENCE [LARGE SCALE GENOMIC DNA]</scope>
    <source>
        <strain evidence="1 2">Hp12</strain>
    </source>
</reference>
<keyword evidence="2" id="KW-1185">Reference proteome</keyword>
<evidence type="ECO:0000313" key="2">
    <source>
        <dbReference type="Proteomes" id="UP000244906"/>
    </source>
</evidence>
<dbReference type="AlphaFoldDB" id="A0A2V1H2B2"/>
<sequence>MKSLSFNLMMARLACVHIRRAIASSTNLTGVHRPMLLDRSRIASDEKRQLRQRNESWFAEYDNQLLEQHQLSSTWRVPRSFRLSQMRFHAALAMKSGVGNCGEMSAAAFLFLAQSNLFPLDLLHVNYRSPAQFGHAFLVIGRDGDVSLAEPWNWGESAVVCDPWNNAVFPVTAYHYYAHYFPQSFRHLMVNQLVRLESSDDEKNHADQLPGSIKAVQWPTIPELD</sequence>